<feature type="transmembrane region" description="Helical" evidence="14">
    <location>
        <begin position="48"/>
        <end position="69"/>
    </location>
</feature>
<keyword evidence="7" id="KW-0967">Endosome</keyword>
<sequence length="123" mass="13868">MWNYLSLLPVILFLWAIAGIWIVFAIAVVNGSVDLNEGFPFISICGSYAPQSCIFGQVLNIGAALAVWICIVRHHQLRDWGVKTWQNQLILWSGILCALGTSIVGNFQRSQIPQSWSRETHRR</sequence>
<evidence type="ECO:0000256" key="2">
    <source>
        <dbReference type="ARBA" id="ARBA00004542"/>
    </source>
</evidence>
<comment type="function">
    <text evidence="13">Modulator of macroautophagy that causes accumulation of autophagosomes under basal conditions and enhances autophagic flux. Represses cell death and promotes long-term clonogenic survival of cells grown in the absence of glucose in a macroautophagy-independent manner. May have some role in extracellular matrix engulfment or growth factor receptor recycling, both of which can modulate cell survival.</text>
</comment>
<dbReference type="Proteomes" id="UP000515126">
    <property type="component" value="Chromosome 7"/>
</dbReference>
<dbReference type="CTD" id="284417"/>
<proteinExistence type="inferred from homology"/>
<dbReference type="GO" id="GO:0000421">
    <property type="term" value="C:autophagosome membrane"/>
    <property type="evidence" value="ECO:0007669"/>
    <property type="project" value="UniProtKB-SubCell"/>
</dbReference>
<keyword evidence="16" id="KW-1185">Reference proteome</keyword>
<evidence type="ECO:0000259" key="15">
    <source>
        <dbReference type="Pfam" id="PF10277"/>
    </source>
</evidence>
<evidence type="ECO:0000256" key="10">
    <source>
        <dbReference type="ARBA" id="ARBA00023136"/>
    </source>
</evidence>
<reference evidence="17" key="1">
    <citation type="submission" date="2025-08" db="UniProtKB">
        <authorList>
            <consortium name="RefSeq"/>
        </authorList>
    </citation>
    <scope>IDENTIFICATION</scope>
</reference>
<dbReference type="RefSeq" id="XP_021022000.1">
    <property type="nucleotide sequence ID" value="XM_021166341.2"/>
</dbReference>
<dbReference type="KEGG" id="mcal:110297546"/>
<keyword evidence="12" id="KW-0968">Cytoplasmic vesicle</keyword>
<evidence type="ECO:0000256" key="8">
    <source>
        <dbReference type="ARBA" id="ARBA00022989"/>
    </source>
</evidence>
<evidence type="ECO:0000256" key="11">
    <source>
        <dbReference type="ARBA" id="ARBA00023180"/>
    </source>
</evidence>
<keyword evidence="9" id="KW-0072">Autophagy</keyword>
<comment type="similarity">
    <text evidence="4">Belongs to the DRAM/TMEM150 family.</text>
</comment>
<evidence type="ECO:0000313" key="16">
    <source>
        <dbReference type="Proteomes" id="UP000515126"/>
    </source>
</evidence>
<dbReference type="Pfam" id="PF10277">
    <property type="entry name" value="Frag1"/>
    <property type="match status" value="1"/>
</dbReference>
<dbReference type="GO" id="GO:0010008">
    <property type="term" value="C:endosome membrane"/>
    <property type="evidence" value="ECO:0007669"/>
    <property type="project" value="UniProtKB-SubCell"/>
</dbReference>
<evidence type="ECO:0000256" key="7">
    <source>
        <dbReference type="ARBA" id="ARBA00022753"/>
    </source>
</evidence>
<comment type="subcellular location">
    <subcellularLocation>
        <location evidence="3">Cell membrane</location>
        <topology evidence="3">Multi-pass membrane protein</topology>
    </subcellularLocation>
    <subcellularLocation>
        <location evidence="2">Cytoplasmic vesicle</location>
        <location evidence="2">Autophagosome membrane</location>
        <topology evidence="2">Multi-pass membrane protein</topology>
    </subcellularLocation>
    <subcellularLocation>
        <location evidence="1">Endosome membrane</location>
        <topology evidence="1">Multi-pass membrane protein</topology>
    </subcellularLocation>
</comment>
<evidence type="ECO:0000256" key="4">
    <source>
        <dbReference type="ARBA" id="ARBA00006565"/>
    </source>
</evidence>
<dbReference type="AlphaFoldDB" id="A0A6P5PYZ6"/>
<dbReference type="PANTHER" id="PTHR21324">
    <property type="entry name" value="FASTING-INDUCIBLE INTEGRAL MEMBRANE PROTEIN TM6P1-RELATED"/>
    <property type="match status" value="1"/>
</dbReference>
<keyword evidence="8 14" id="KW-1133">Transmembrane helix</keyword>
<evidence type="ECO:0000256" key="1">
    <source>
        <dbReference type="ARBA" id="ARBA00004337"/>
    </source>
</evidence>
<feature type="domain" description="CWH43-like N-terminal" evidence="15">
    <location>
        <begin position="5"/>
        <end position="111"/>
    </location>
</feature>
<feature type="transmembrane region" description="Helical" evidence="14">
    <location>
        <begin position="7"/>
        <end position="28"/>
    </location>
</feature>
<evidence type="ECO:0000256" key="3">
    <source>
        <dbReference type="ARBA" id="ARBA00004651"/>
    </source>
</evidence>
<keyword evidence="6 14" id="KW-0812">Transmembrane</keyword>
<dbReference type="GeneID" id="110297546"/>
<evidence type="ECO:0000256" key="12">
    <source>
        <dbReference type="ARBA" id="ARBA00023329"/>
    </source>
</evidence>
<dbReference type="GO" id="GO:0005886">
    <property type="term" value="C:plasma membrane"/>
    <property type="evidence" value="ECO:0007669"/>
    <property type="project" value="UniProtKB-SubCell"/>
</dbReference>
<dbReference type="InterPro" id="IPR050911">
    <property type="entry name" value="DRAM/TMEM150_Autophagy_Mod"/>
</dbReference>
<name>A0A6P5PYZ6_MUSCR</name>
<organism evidence="16 17">
    <name type="scientific">Mus caroli</name>
    <name type="common">Ryukyu mouse</name>
    <name type="synonym">Ricefield mouse</name>
    <dbReference type="NCBI Taxonomy" id="10089"/>
    <lineage>
        <taxon>Eukaryota</taxon>
        <taxon>Metazoa</taxon>
        <taxon>Chordata</taxon>
        <taxon>Craniata</taxon>
        <taxon>Vertebrata</taxon>
        <taxon>Euteleostomi</taxon>
        <taxon>Mammalia</taxon>
        <taxon>Eutheria</taxon>
        <taxon>Euarchontoglires</taxon>
        <taxon>Glires</taxon>
        <taxon>Rodentia</taxon>
        <taxon>Myomorpha</taxon>
        <taxon>Muroidea</taxon>
        <taxon>Muridae</taxon>
        <taxon>Murinae</taxon>
        <taxon>Mus</taxon>
        <taxon>Mus</taxon>
    </lineage>
</organism>
<evidence type="ECO:0000256" key="5">
    <source>
        <dbReference type="ARBA" id="ARBA00022475"/>
    </source>
</evidence>
<protein>
    <submittedName>
        <fullName evidence="17">Modulator of macroautophagy TMEM150B isoform X2</fullName>
    </submittedName>
</protein>
<evidence type="ECO:0000256" key="6">
    <source>
        <dbReference type="ARBA" id="ARBA00022692"/>
    </source>
</evidence>
<dbReference type="InterPro" id="IPR019402">
    <property type="entry name" value="CWH43_N"/>
</dbReference>
<evidence type="ECO:0000313" key="17">
    <source>
        <dbReference type="RefSeq" id="XP_021022000.1"/>
    </source>
</evidence>
<evidence type="ECO:0000256" key="13">
    <source>
        <dbReference type="ARBA" id="ARBA00045144"/>
    </source>
</evidence>
<dbReference type="PANTHER" id="PTHR21324:SF3">
    <property type="entry name" value="MODULATOR OF MACROAUTOPHAGY TMEM150B"/>
    <property type="match status" value="1"/>
</dbReference>
<keyword evidence="10 14" id="KW-0472">Membrane</keyword>
<dbReference type="GO" id="GO:0006914">
    <property type="term" value="P:autophagy"/>
    <property type="evidence" value="ECO:0007669"/>
    <property type="project" value="UniProtKB-KW"/>
</dbReference>
<evidence type="ECO:0000256" key="14">
    <source>
        <dbReference type="SAM" id="Phobius"/>
    </source>
</evidence>
<evidence type="ECO:0000256" key="9">
    <source>
        <dbReference type="ARBA" id="ARBA00023006"/>
    </source>
</evidence>
<keyword evidence="5" id="KW-1003">Cell membrane</keyword>
<accession>A0A6P5PYZ6</accession>
<keyword evidence="11" id="KW-0325">Glycoprotein</keyword>
<gene>
    <name evidence="17" type="primary">Tmem150b</name>
</gene>